<comment type="caution">
    <text evidence="2">The sequence shown here is derived from an EMBL/GenBank/DDBJ whole genome shotgun (WGS) entry which is preliminary data.</text>
</comment>
<feature type="domain" description="Immunoglobulin I-set" evidence="1">
    <location>
        <begin position="96"/>
        <end position="132"/>
    </location>
</feature>
<evidence type="ECO:0000259" key="1">
    <source>
        <dbReference type="Pfam" id="PF07679"/>
    </source>
</evidence>
<sequence>MNGSLLNDLQQDLKHQTRNSKTMGKEQNDFHQHYRTKIPENNNEKFTFEVKEVSYKFLNGEINNLDSSDFDSNDDQIDSLLNDLGAEQSDSQTNLVISVLTIHQTSRDDSLVYVCKATNEFGWAEYRIQLIVKGWWCYADVFMEGERPCN</sequence>
<accession>A0A132AK78</accession>
<dbReference type="Gene3D" id="2.60.40.10">
    <property type="entry name" value="Immunoglobulins"/>
    <property type="match status" value="1"/>
</dbReference>
<proteinExistence type="predicted"/>
<dbReference type="InterPro" id="IPR013098">
    <property type="entry name" value="Ig_I-set"/>
</dbReference>
<dbReference type="VEuPathDB" id="VectorBase:SSCA009436"/>
<dbReference type="Pfam" id="PF07679">
    <property type="entry name" value="I-set"/>
    <property type="match status" value="1"/>
</dbReference>
<organism evidence="2 3">
    <name type="scientific">Sarcoptes scabiei</name>
    <name type="common">Itch mite</name>
    <name type="synonym">Acarus scabiei</name>
    <dbReference type="NCBI Taxonomy" id="52283"/>
    <lineage>
        <taxon>Eukaryota</taxon>
        <taxon>Metazoa</taxon>
        <taxon>Ecdysozoa</taxon>
        <taxon>Arthropoda</taxon>
        <taxon>Chelicerata</taxon>
        <taxon>Arachnida</taxon>
        <taxon>Acari</taxon>
        <taxon>Acariformes</taxon>
        <taxon>Sarcoptiformes</taxon>
        <taxon>Astigmata</taxon>
        <taxon>Psoroptidia</taxon>
        <taxon>Sarcoptoidea</taxon>
        <taxon>Sarcoptidae</taxon>
        <taxon>Sarcoptinae</taxon>
        <taxon>Sarcoptes</taxon>
    </lineage>
</organism>
<dbReference type="AlphaFoldDB" id="A0A132AK78"/>
<protein>
    <submittedName>
        <fullName evidence="2">Immunoglobulin domain containing protein 14</fullName>
    </submittedName>
</protein>
<dbReference type="SUPFAM" id="SSF48726">
    <property type="entry name" value="Immunoglobulin"/>
    <property type="match status" value="1"/>
</dbReference>
<evidence type="ECO:0000313" key="2">
    <source>
        <dbReference type="EMBL" id="KPM10840.1"/>
    </source>
</evidence>
<dbReference type="CDD" id="cd00096">
    <property type="entry name" value="Ig"/>
    <property type="match status" value="1"/>
</dbReference>
<name>A0A132AK78_SARSC</name>
<dbReference type="EMBL" id="JXLN01015869">
    <property type="protein sequence ID" value="KPM10840.1"/>
    <property type="molecule type" value="Genomic_DNA"/>
</dbReference>
<dbReference type="InterPro" id="IPR013783">
    <property type="entry name" value="Ig-like_fold"/>
</dbReference>
<gene>
    <name evidence="2" type="ORF">QR98_0094030</name>
</gene>
<dbReference type="Proteomes" id="UP000616769">
    <property type="component" value="Unassembled WGS sequence"/>
</dbReference>
<dbReference type="OrthoDB" id="6509774at2759"/>
<reference evidence="2 3" key="1">
    <citation type="journal article" date="2015" name="Parasit. Vectors">
        <title>Draft genome of the scabies mite.</title>
        <authorList>
            <person name="Rider S.D.Jr."/>
            <person name="Morgan M.S."/>
            <person name="Arlian L.G."/>
        </authorList>
    </citation>
    <scope>NUCLEOTIDE SEQUENCE [LARGE SCALE GENOMIC DNA]</scope>
    <source>
        <strain evidence="2">Arlian Lab</strain>
    </source>
</reference>
<evidence type="ECO:0000313" key="3">
    <source>
        <dbReference type="Proteomes" id="UP000616769"/>
    </source>
</evidence>
<dbReference type="InterPro" id="IPR036179">
    <property type="entry name" value="Ig-like_dom_sf"/>
</dbReference>